<reference evidence="3" key="1">
    <citation type="submission" date="2018-04" db="EMBL/GenBank/DDBJ databases">
        <title>WGS assembly of Panicum hallii.</title>
        <authorList>
            <person name="Lovell J."/>
            <person name="Jenkins J."/>
            <person name="Lowry D."/>
            <person name="Mamidi S."/>
            <person name="Sreedasyam A."/>
            <person name="Weng X."/>
            <person name="Barry K."/>
            <person name="Bonette J."/>
            <person name="Campitelli B."/>
            <person name="Daum C."/>
            <person name="Gordon S."/>
            <person name="Gould B."/>
            <person name="Lipzen A."/>
            <person name="Macqueen A."/>
            <person name="Palacio-Mejia J."/>
            <person name="Plott C."/>
            <person name="Shakirov E."/>
            <person name="Shu S."/>
            <person name="Yoshinaga Y."/>
            <person name="Zane M."/>
            <person name="Rokhsar D."/>
            <person name="Grimwood J."/>
            <person name="Schmutz J."/>
            <person name="Juenger T."/>
        </authorList>
    </citation>
    <scope>NUCLEOTIDE SEQUENCE [LARGE SCALE GENOMIC DNA]</scope>
    <source>
        <strain evidence="3">FIL2</strain>
    </source>
</reference>
<dbReference type="SMART" id="SM00499">
    <property type="entry name" value="AAI"/>
    <property type="match status" value="1"/>
</dbReference>
<proteinExistence type="predicted"/>
<sequence length="134" mass="13876">MASSKLAVFLTFLAFVVVVVHSCKPNCPTPTPPVAPSPPVVLTPPSGGGSCPIDALQLNVCANVLNLVKLNLPVGNNQCCPLLDGLVDLDATICLCTAIKANVLGINANADVDVRILLNYCGKTYPADFTCPSN</sequence>
<dbReference type="AlphaFoldDB" id="A0A2S3GZA6"/>
<feature type="domain" description="Bifunctional inhibitor/plant lipid transfer protein/seed storage helical" evidence="2">
    <location>
        <begin position="51"/>
        <end position="131"/>
    </location>
</feature>
<feature type="chain" id="PRO_5015676975" description="Bifunctional inhibitor/plant lipid transfer protein/seed storage helical domain-containing protein" evidence="1">
    <location>
        <begin position="23"/>
        <end position="134"/>
    </location>
</feature>
<protein>
    <recommendedName>
        <fullName evidence="2">Bifunctional inhibitor/plant lipid transfer protein/seed storage helical domain-containing protein</fullName>
    </recommendedName>
</protein>
<accession>A0A2S3GZA6</accession>
<dbReference type="EMBL" id="CM008047">
    <property type="protein sequence ID" value="PAN12128.1"/>
    <property type="molecule type" value="Genomic_DNA"/>
</dbReference>
<dbReference type="InterPro" id="IPR036312">
    <property type="entry name" value="Bifun_inhib/LTP/seed_sf"/>
</dbReference>
<dbReference type="SUPFAM" id="SSF47699">
    <property type="entry name" value="Bifunctional inhibitor/lipid-transfer protein/seed storage 2S albumin"/>
    <property type="match status" value="1"/>
</dbReference>
<dbReference type="Gene3D" id="1.10.110.10">
    <property type="entry name" value="Plant lipid-transfer and hydrophobic proteins"/>
    <property type="match status" value="1"/>
</dbReference>
<feature type="signal peptide" evidence="1">
    <location>
        <begin position="1"/>
        <end position="22"/>
    </location>
</feature>
<evidence type="ECO:0000256" key="1">
    <source>
        <dbReference type="SAM" id="SignalP"/>
    </source>
</evidence>
<keyword evidence="1" id="KW-0732">Signal</keyword>
<dbReference type="Pfam" id="PF14547">
    <property type="entry name" value="Hydrophob_seed"/>
    <property type="match status" value="1"/>
</dbReference>
<dbReference type="InterPro" id="IPR016140">
    <property type="entry name" value="Bifunc_inhib/LTP/seed_store"/>
</dbReference>
<name>A0A2S3GZA6_9POAL</name>
<evidence type="ECO:0000259" key="2">
    <source>
        <dbReference type="SMART" id="SM00499"/>
    </source>
</evidence>
<dbReference type="InterPro" id="IPR027923">
    <property type="entry name" value="Hydrophob_seed_dom"/>
</dbReference>
<dbReference type="CDD" id="cd01958">
    <property type="entry name" value="HPS_like"/>
    <property type="match status" value="1"/>
</dbReference>
<organism evidence="3">
    <name type="scientific">Panicum hallii</name>
    <dbReference type="NCBI Taxonomy" id="206008"/>
    <lineage>
        <taxon>Eukaryota</taxon>
        <taxon>Viridiplantae</taxon>
        <taxon>Streptophyta</taxon>
        <taxon>Embryophyta</taxon>
        <taxon>Tracheophyta</taxon>
        <taxon>Spermatophyta</taxon>
        <taxon>Magnoliopsida</taxon>
        <taxon>Liliopsida</taxon>
        <taxon>Poales</taxon>
        <taxon>Poaceae</taxon>
        <taxon>PACMAD clade</taxon>
        <taxon>Panicoideae</taxon>
        <taxon>Panicodae</taxon>
        <taxon>Paniceae</taxon>
        <taxon>Panicinae</taxon>
        <taxon>Panicum</taxon>
        <taxon>Panicum sect. Panicum</taxon>
    </lineage>
</organism>
<dbReference type="PANTHER" id="PTHR31731">
    <property type="match status" value="1"/>
</dbReference>
<evidence type="ECO:0000313" key="3">
    <source>
        <dbReference type="EMBL" id="PAN12128.1"/>
    </source>
</evidence>
<dbReference type="InterPro" id="IPR051636">
    <property type="entry name" value="Plant_LTP/defense-related"/>
</dbReference>
<dbReference type="Proteomes" id="UP000243499">
    <property type="component" value="Chromosome 2"/>
</dbReference>
<dbReference type="Gramene" id="PAN12128">
    <property type="protein sequence ID" value="PAN12128"/>
    <property type="gene ID" value="PAHAL_2G245000"/>
</dbReference>
<gene>
    <name evidence="3" type="ORF">PAHAL_2G245000</name>
</gene>